<dbReference type="Gene3D" id="3.40.605.10">
    <property type="entry name" value="Aldehyde Dehydrogenase, Chain A, domain 1"/>
    <property type="match status" value="1"/>
</dbReference>
<organism evidence="6 7">
    <name type="scientific">Saccharomonospora viridis (strain ATCC 15386 / DSM 43017 / JCM 3036 / CCUG 5913 / NBRC 12207 / NCIMB 9602 / P101)</name>
    <name type="common">Thermoactinomyces viridis</name>
    <dbReference type="NCBI Taxonomy" id="471857"/>
    <lineage>
        <taxon>Bacteria</taxon>
        <taxon>Bacillati</taxon>
        <taxon>Actinomycetota</taxon>
        <taxon>Actinomycetes</taxon>
        <taxon>Pseudonocardiales</taxon>
        <taxon>Pseudonocardiaceae</taxon>
        <taxon>Saccharomonospora</taxon>
    </lineage>
</organism>
<gene>
    <name evidence="6" type="ordered locus">Svir_17840</name>
</gene>
<dbReference type="STRING" id="471857.Svir_17840"/>
<dbReference type="PANTHER" id="PTHR42804:SF1">
    <property type="entry name" value="ALDEHYDE DEHYDROGENASE-RELATED"/>
    <property type="match status" value="1"/>
</dbReference>
<dbReference type="PANTHER" id="PTHR42804">
    <property type="entry name" value="ALDEHYDE DEHYDROGENASE"/>
    <property type="match status" value="1"/>
</dbReference>
<proteinExistence type="inferred from homology"/>
<dbReference type="InterPro" id="IPR015590">
    <property type="entry name" value="Aldehyde_DH_dom"/>
</dbReference>
<dbReference type="Pfam" id="PF00171">
    <property type="entry name" value="Aldedh"/>
    <property type="match status" value="1"/>
</dbReference>
<dbReference type="InterPro" id="IPR016161">
    <property type="entry name" value="Ald_DH/histidinol_DH"/>
</dbReference>
<dbReference type="Proteomes" id="UP000000841">
    <property type="component" value="Chromosome"/>
</dbReference>
<evidence type="ECO:0000256" key="3">
    <source>
        <dbReference type="PROSITE-ProRule" id="PRU10007"/>
    </source>
</evidence>
<dbReference type="eggNOG" id="COG1012">
    <property type="taxonomic scope" value="Bacteria"/>
</dbReference>
<dbReference type="PROSITE" id="PS00687">
    <property type="entry name" value="ALDEHYDE_DEHYDR_GLU"/>
    <property type="match status" value="1"/>
</dbReference>
<feature type="domain" description="Aldehyde dehydrogenase" evidence="5">
    <location>
        <begin position="16"/>
        <end position="494"/>
    </location>
</feature>
<name>C7MTS6_SACVD</name>
<dbReference type="HOGENOM" id="CLU_005391_0_0_11"/>
<sequence length="517" mass="54776">MMFSREYTGFFIDGAWRQPSGSDVFTVVSPSTGKRIGSVPAASTADIDAAVEAARRAFYETDWPHRPPAERAALCEALAAKIHERKGDFADLLVDELGCTRALADVYQAVAPTLHWNYNAAVARNYNYTEVRTADLGPLAGGSAGGMIMPYETQSLVVKEPVGVVATLVAYNFSLPGTAQKVAPAVAAGCTVVIKVPEPNPLAIFAMAELVAEVGFPPGVINIVAAGPEASEHLVSHPDVDMVSFTGSTTIGSRIGEVCGAQIKPTVLELGGKSAAIVLEDADLDTTIPTLLGISVIPSSGQSCVCQSRFLVPRSRHDEIVERLVAALAEVKVGDPHDPEVQMGPLITEAHRERVLGFIERAVDQGAKVAFGGGIPEGLTEGWYVEPTLLTNVTSDMEIAQEEVFGPVVAVIAYEDEDDAVRIANDSKYGLAGSVFTSDIAHGFEIARRIRVGTFSVNSYSADFNSPFGGFKKSGIGREHGVAGFESYLIPKTISVDPSVTLPEEIVRSADTVTRGV</sequence>
<evidence type="ECO:0000256" key="2">
    <source>
        <dbReference type="ARBA" id="ARBA00023002"/>
    </source>
</evidence>
<evidence type="ECO:0000259" key="5">
    <source>
        <dbReference type="Pfam" id="PF00171"/>
    </source>
</evidence>
<dbReference type="InterPro" id="IPR029510">
    <property type="entry name" value="Ald_DH_CS_GLU"/>
</dbReference>
<comment type="similarity">
    <text evidence="1 4">Belongs to the aldehyde dehydrogenase family.</text>
</comment>
<dbReference type="Gene3D" id="3.40.309.10">
    <property type="entry name" value="Aldehyde Dehydrogenase, Chain A, domain 2"/>
    <property type="match status" value="1"/>
</dbReference>
<dbReference type="FunFam" id="3.40.309.10:FF:000009">
    <property type="entry name" value="Aldehyde dehydrogenase A"/>
    <property type="match status" value="1"/>
</dbReference>
<evidence type="ECO:0000313" key="6">
    <source>
        <dbReference type="EMBL" id="ACU96809.1"/>
    </source>
</evidence>
<dbReference type="EMBL" id="CP001683">
    <property type="protein sequence ID" value="ACU96809.1"/>
    <property type="molecule type" value="Genomic_DNA"/>
</dbReference>
<dbReference type="FunFam" id="3.40.605.10:FF:000007">
    <property type="entry name" value="NAD/NADP-dependent betaine aldehyde dehydrogenase"/>
    <property type="match status" value="1"/>
</dbReference>
<dbReference type="CDD" id="cd07139">
    <property type="entry name" value="ALDH_AldA-Rv0768"/>
    <property type="match status" value="1"/>
</dbReference>
<protein>
    <submittedName>
        <fullName evidence="6">NAD-dependent aldehyde dehydrogenase</fullName>
    </submittedName>
</protein>
<reference evidence="6 7" key="1">
    <citation type="journal article" date="2009" name="Stand. Genomic Sci.">
        <title>Complete genome sequence of Saccharomonospora viridis type strain (P101).</title>
        <authorList>
            <person name="Pati A."/>
            <person name="Sikorski J."/>
            <person name="Nolan M."/>
            <person name="Lapidus A."/>
            <person name="Copeland A."/>
            <person name="Glavina Del Rio T."/>
            <person name="Lucas S."/>
            <person name="Chen F."/>
            <person name="Tice H."/>
            <person name="Pitluck S."/>
            <person name="Cheng J.F."/>
            <person name="Chertkov O."/>
            <person name="Brettin T."/>
            <person name="Han C."/>
            <person name="Detter J.C."/>
            <person name="Kuske C."/>
            <person name="Bruce D."/>
            <person name="Goodwin L."/>
            <person name="Chain P."/>
            <person name="D'haeseleer P."/>
            <person name="Chen A."/>
            <person name="Palaniappan K."/>
            <person name="Ivanova N."/>
            <person name="Mavromatis K."/>
            <person name="Mikhailova N."/>
            <person name="Rohde M."/>
            <person name="Tindall B.J."/>
            <person name="Goker M."/>
            <person name="Bristow J."/>
            <person name="Eisen J.A."/>
            <person name="Markowitz V."/>
            <person name="Hugenholtz P."/>
            <person name="Kyrpides N.C."/>
            <person name="Klenk H.P."/>
        </authorList>
    </citation>
    <scope>NUCLEOTIDE SEQUENCE [LARGE SCALE GENOMIC DNA]</scope>
    <source>
        <strain evidence="7">ATCC 15386 / DSM 43017 / JCM 3036 / NBRC 12207 / P101</strain>
    </source>
</reference>
<feature type="active site" evidence="3">
    <location>
        <position position="269"/>
    </location>
</feature>
<keyword evidence="7" id="KW-1185">Reference proteome</keyword>
<dbReference type="GO" id="GO:0016620">
    <property type="term" value="F:oxidoreductase activity, acting on the aldehyde or oxo group of donors, NAD or NADP as acceptor"/>
    <property type="evidence" value="ECO:0007669"/>
    <property type="project" value="InterPro"/>
</dbReference>
<dbReference type="AlphaFoldDB" id="C7MTS6"/>
<dbReference type="InterPro" id="IPR016162">
    <property type="entry name" value="Ald_DH_N"/>
</dbReference>
<dbReference type="InterPro" id="IPR016163">
    <property type="entry name" value="Ald_DH_C"/>
</dbReference>
<dbReference type="SUPFAM" id="SSF53720">
    <property type="entry name" value="ALDH-like"/>
    <property type="match status" value="1"/>
</dbReference>
<evidence type="ECO:0000256" key="1">
    <source>
        <dbReference type="ARBA" id="ARBA00009986"/>
    </source>
</evidence>
<accession>C7MTS6</accession>
<evidence type="ECO:0000256" key="4">
    <source>
        <dbReference type="RuleBase" id="RU003345"/>
    </source>
</evidence>
<keyword evidence="2 4" id="KW-0560">Oxidoreductase</keyword>
<evidence type="ECO:0000313" key="7">
    <source>
        <dbReference type="Proteomes" id="UP000000841"/>
    </source>
</evidence>
<dbReference type="KEGG" id="svi:Svir_17840"/>